<evidence type="ECO:0000313" key="2">
    <source>
        <dbReference type="Proteomes" id="UP000317650"/>
    </source>
</evidence>
<comment type="caution">
    <text evidence="1">The sequence shown here is derived from an EMBL/GenBank/DDBJ whole genome shotgun (WGS) entry which is preliminary data.</text>
</comment>
<organism evidence="1 2">
    <name type="scientific">Musa balbisiana</name>
    <name type="common">Banana</name>
    <dbReference type="NCBI Taxonomy" id="52838"/>
    <lineage>
        <taxon>Eukaryota</taxon>
        <taxon>Viridiplantae</taxon>
        <taxon>Streptophyta</taxon>
        <taxon>Embryophyta</taxon>
        <taxon>Tracheophyta</taxon>
        <taxon>Spermatophyta</taxon>
        <taxon>Magnoliopsida</taxon>
        <taxon>Liliopsida</taxon>
        <taxon>Zingiberales</taxon>
        <taxon>Musaceae</taxon>
        <taxon>Musa</taxon>
    </lineage>
</organism>
<gene>
    <name evidence="1" type="ORF">C4D60_Mb10t27890</name>
</gene>
<accession>A0A4S8J082</accession>
<evidence type="ECO:0000313" key="1">
    <source>
        <dbReference type="EMBL" id="THU54698.1"/>
    </source>
</evidence>
<reference evidence="1 2" key="1">
    <citation type="journal article" date="2019" name="Nat. Plants">
        <title>Genome sequencing of Musa balbisiana reveals subgenome evolution and function divergence in polyploid bananas.</title>
        <authorList>
            <person name="Yao X."/>
        </authorList>
    </citation>
    <scope>NUCLEOTIDE SEQUENCE [LARGE SCALE GENOMIC DNA]</scope>
    <source>
        <strain evidence="2">cv. DH-PKW</strain>
        <tissue evidence="1">Leaves</tissue>
    </source>
</reference>
<sequence>MAELSHLGVAFTLSVLLRARTWSTTPAPRNHRVVVEPPPSVSSTPYPIVTWVLTASALAILVFRNNVVLSLHSNIGIILSNKFLIAEQGKEFLSEHLFGWHHHRYQAFRSLSFDPSIDLQKLILGLMSLQVTMIVDTLNKSTFANREVRGCFLRIIPVRSYKYWFVMTNSIGGARRQRRWVPQVIVMDDESSNEK</sequence>
<protein>
    <submittedName>
        <fullName evidence="1">Uncharacterized protein</fullName>
    </submittedName>
</protein>
<proteinExistence type="predicted"/>
<name>A0A4S8J082_MUSBA</name>
<keyword evidence="2" id="KW-1185">Reference proteome</keyword>
<dbReference type="AlphaFoldDB" id="A0A4S8J082"/>
<dbReference type="Proteomes" id="UP000317650">
    <property type="component" value="Chromosome 10"/>
</dbReference>
<dbReference type="EMBL" id="PYDT01000008">
    <property type="protein sequence ID" value="THU54698.1"/>
    <property type="molecule type" value="Genomic_DNA"/>
</dbReference>